<dbReference type="AlphaFoldDB" id="C0XU00"/>
<proteinExistence type="predicted"/>
<evidence type="ECO:0000313" key="1">
    <source>
        <dbReference type="EMBL" id="EEI16334.1"/>
    </source>
</evidence>
<dbReference type="Proteomes" id="UP000006196">
    <property type="component" value="Unassembled WGS sequence"/>
</dbReference>
<dbReference type="eggNOG" id="COG1403">
    <property type="taxonomic scope" value="Bacteria"/>
</dbReference>
<gene>
    <name evidence="1" type="ORF">HMPREF0298_1920</name>
</gene>
<dbReference type="EMBL" id="ACHJ01000158">
    <property type="protein sequence ID" value="EEI16334.1"/>
    <property type="molecule type" value="Genomic_DNA"/>
</dbReference>
<keyword evidence="2" id="KW-1185">Reference proteome</keyword>
<dbReference type="Gene3D" id="1.10.30.50">
    <property type="match status" value="1"/>
</dbReference>
<evidence type="ECO:0008006" key="3">
    <source>
        <dbReference type="Google" id="ProtNLM"/>
    </source>
</evidence>
<accession>C0XU00</accession>
<name>C0XU00_CORLD</name>
<organism evidence="1 2">
    <name type="scientific">Corynebacterium lipophiloflavum (strain ATCC 700352 / DSM 44291 / CCUG 37336 / JCM 10383 / DMMZ 1944)</name>
    <dbReference type="NCBI Taxonomy" id="525263"/>
    <lineage>
        <taxon>Bacteria</taxon>
        <taxon>Bacillati</taxon>
        <taxon>Actinomycetota</taxon>
        <taxon>Actinomycetes</taxon>
        <taxon>Mycobacteriales</taxon>
        <taxon>Corynebacteriaceae</taxon>
        <taxon>Corynebacterium</taxon>
    </lineage>
</organism>
<comment type="caution">
    <text evidence="1">The sequence shown here is derived from an EMBL/GenBank/DDBJ whole genome shotgun (WGS) entry which is preliminary data.</text>
</comment>
<feature type="non-terminal residue" evidence="1">
    <location>
        <position position="232"/>
    </location>
</feature>
<evidence type="ECO:0000313" key="2">
    <source>
        <dbReference type="Proteomes" id="UP000006196"/>
    </source>
</evidence>
<dbReference type="HOGENOM" id="CLU_1197035_0_0_11"/>
<sequence>MAWLRIGDNATTHPLMSKLLAASNLEHHRKNEAFGVLVQLAAVSAAHLTDSIVELGLLAQVAPGRERAVLDTLKAADIAAEDTVDGRRVIRLRVDDEEFVHARRREEVELDRRRSKDKRTPGLLAQVRVRDGDRCRWCGRGVSWSNRSGYRAATYDSLNSHQDSTVDTLVISCKSCNSERGAGKELTLLNPPTQQELVYGEHTVNFVNNDVWCQHHGIHIEPTQPSLPIDVT</sequence>
<dbReference type="STRING" id="525263.HMPREF0298_1920"/>
<protein>
    <recommendedName>
        <fullName evidence="3">HNH endonuclease</fullName>
    </recommendedName>
</protein>
<reference evidence="1" key="1">
    <citation type="submission" date="2009-01" db="EMBL/GenBank/DDBJ databases">
        <authorList>
            <person name="Qin X."/>
            <person name="Bachman B."/>
            <person name="Battles P."/>
            <person name="Bell A."/>
            <person name="Bess C."/>
            <person name="Bickham C."/>
            <person name="Chaboub L."/>
            <person name="Chen D."/>
            <person name="Coyle M."/>
            <person name="Deiros D.R."/>
            <person name="Dinh H."/>
            <person name="Forbes L."/>
            <person name="Fowler G."/>
            <person name="Francisco L."/>
            <person name="Fu Q."/>
            <person name="Gubbala S."/>
            <person name="Hale W."/>
            <person name="Han Y."/>
            <person name="Hemphill L."/>
            <person name="Highlander S.K."/>
            <person name="Hirani K."/>
            <person name="Hogues M."/>
            <person name="Jackson L."/>
            <person name="Jakkamsetti A."/>
            <person name="Javaid M."/>
            <person name="Jiang H."/>
            <person name="Korchina V."/>
            <person name="Kovar C."/>
            <person name="Lara F."/>
            <person name="Lee S."/>
            <person name="Mata R."/>
            <person name="Mathew T."/>
            <person name="Moen C."/>
            <person name="Morales K."/>
            <person name="Munidasa M."/>
            <person name="Nazareth L."/>
            <person name="Ngo R."/>
            <person name="Nguyen L."/>
            <person name="Okwuonu G."/>
            <person name="Ongeri F."/>
            <person name="Patil S."/>
            <person name="Petrosino J."/>
            <person name="Pham C."/>
            <person name="Pham P."/>
            <person name="Pu L.-L."/>
            <person name="Puazo M."/>
            <person name="Raj R."/>
            <person name="Reid J."/>
            <person name="Rouhana J."/>
            <person name="Saada N."/>
            <person name="Shang Y."/>
            <person name="Simmons D."/>
            <person name="Thornton R."/>
            <person name="Warren J."/>
            <person name="Weissenberger G."/>
            <person name="Zhang J."/>
            <person name="Zhang L."/>
            <person name="Zhou C."/>
            <person name="Zhu D."/>
            <person name="Muzny D."/>
            <person name="Worley K."/>
            <person name="Gibbs R."/>
        </authorList>
    </citation>
    <scope>NUCLEOTIDE SEQUENCE [LARGE SCALE GENOMIC DNA]</scope>
    <source>
        <strain evidence="1">DSM 44291</strain>
    </source>
</reference>